<comment type="caution">
    <text evidence="6">The sequence shown here is derived from an EMBL/GenBank/DDBJ whole genome shotgun (WGS) entry which is preliminary data.</text>
</comment>
<organism evidence="6 7">
    <name type="scientific">Tanacetum coccineum</name>
    <dbReference type="NCBI Taxonomy" id="301880"/>
    <lineage>
        <taxon>Eukaryota</taxon>
        <taxon>Viridiplantae</taxon>
        <taxon>Streptophyta</taxon>
        <taxon>Embryophyta</taxon>
        <taxon>Tracheophyta</taxon>
        <taxon>Spermatophyta</taxon>
        <taxon>Magnoliopsida</taxon>
        <taxon>eudicotyledons</taxon>
        <taxon>Gunneridae</taxon>
        <taxon>Pentapetalae</taxon>
        <taxon>asterids</taxon>
        <taxon>campanulids</taxon>
        <taxon>Asterales</taxon>
        <taxon>Asteraceae</taxon>
        <taxon>Asteroideae</taxon>
        <taxon>Anthemideae</taxon>
        <taxon>Anthemidinae</taxon>
        <taxon>Tanacetum</taxon>
    </lineage>
</organism>
<dbReference type="PANTHER" id="PTHR10209">
    <property type="entry name" value="OXIDOREDUCTASE, 2OG-FE II OXYGENASE FAMILY PROTEIN"/>
    <property type="match status" value="1"/>
</dbReference>
<evidence type="ECO:0000256" key="3">
    <source>
        <dbReference type="ARBA" id="ARBA00023004"/>
    </source>
</evidence>
<evidence type="ECO:0000313" key="6">
    <source>
        <dbReference type="EMBL" id="GJT73682.1"/>
    </source>
</evidence>
<dbReference type="InterPro" id="IPR027443">
    <property type="entry name" value="IPNS-like_sf"/>
</dbReference>
<evidence type="ECO:0000259" key="5">
    <source>
        <dbReference type="Pfam" id="PF14226"/>
    </source>
</evidence>
<keyword evidence="3" id="KW-0408">Iron</keyword>
<dbReference type="Gene3D" id="2.60.120.330">
    <property type="entry name" value="B-lactam Antibiotic, Isopenicillin N Synthase, Chain"/>
    <property type="match status" value="1"/>
</dbReference>
<evidence type="ECO:0000256" key="2">
    <source>
        <dbReference type="ARBA" id="ARBA00023002"/>
    </source>
</evidence>
<keyword evidence="4" id="KW-0472">Membrane</keyword>
<gene>
    <name evidence="6" type="ORF">Tco_1032968</name>
</gene>
<keyword evidence="7" id="KW-1185">Reference proteome</keyword>
<reference evidence="6" key="1">
    <citation type="journal article" date="2022" name="Int. J. Mol. Sci.">
        <title>Draft Genome of Tanacetum Coccineum: Genomic Comparison of Closely Related Tanacetum-Family Plants.</title>
        <authorList>
            <person name="Yamashiro T."/>
            <person name="Shiraishi A."/>
            <person name="Nakayama K."/>
            <person name="Satake H."/>
        </authorList>
    </citation>
    <scope>NUCLEOTIDE SEQUENCE</scope>
</reference>
<name>A0ABQ5GDB8_9ASTR</name>
<reference evidence="6" key="2">
    <citation type="submission" date="2022-01" db="EMBL/GenBank/DDBJ databases">
        <authorList>
            <person name="Yamashiro T."/>
            <person name="Shiraishi A."/>
            <person name="Satake H."/>
            <person name="Nakayama K."/>
        </authorList>
    </citation>
    <scope>NUCLEOTIDE SEQUENCE</scope>
</reference>
<accession>A0ABQ5GDB8</accession>
<sequence length="210" mass="23474">MVLDSTSAIQPNYDRKAELKAFDETKTGVKGLVDAGITQVPRIFHVPSPQTLKNSVEQPLSKPTLPTIDLEGINKDPIRRKEVIKEVKDALESWGFFQMVNHGIPNSMLEEVKKAVKGFFEQDDEVKKQWYSRDTSGKIKVPIKIKPNIHPLNLDAFHGLGSYDHNHEHGLFLASLALAIFSSCLLILLLSFSVFHSLALAAFILLLAFL</sequence>
<protein>
    <submittedName>
        <fullName evidence="6">2-oxoglutarate (2OG) and Fe(II)-dependent oxygenase superfamily protein</fullName>
    </submittedName>
</protein>
<feature type="domain" description="Non-haem dioxygenase N-terminal" evidence="5">
    <location>
        <begin position="65"/>
        <end position="134"/>
    </location>
</feature>
<keyword evidence="1" id="KW-0479">Metal-binding</keyword>
<evidence type="ECO:0000313" key="7">
    <source>
        <dbReference type="Proteomes" id="UP001151760"/>
    </source>
</evidence>
<dbReference type="EMBL" id="BQNB010018373">
    <property type="protein sequence ID" value="GJT73682.1"/>
    <property type="molecule type" value="Genomic_DNA"/>
</dbReference>
<evidence type="ECO:0000256" key="1">
    <source>
        <dbReference type="ARBA" id="ARBA00022723"/>
    </source>
</evidence>
<dbReference type="Pfam" id="PF14226">
    <property type="entry name" value="DIOX_N"/>
    <property type="match status" value="1"/>
</dbReference>
<keyword evidence="2" id="KW-0560">Oxidoreductase</keyword>
<keyword evidence="4" id="KW-1133">Transmembrane helix</keyword>
<dbReference type="PANTHER" id="PTHR10209:SF884">
    <property type="entry name" value="1-AMINOCYCLOPROPANE-1-CARBOXYLATE OXIDASE HOMOLOG 1-LIKE"/>
    <property type="match status" value="1"/>
</dbReference>
<evidence type="ECO:0000256" key="4">
    <source>
        <dbReference type="SAM" id="Phobius"/>
    </source>
</evidence>
<dbReference type="Proteomes" id="UP001151760">
    <property type="component" value="Unassembled WGS sequence"/>
</dbReference>
<dbReference type="InterPro" id="IPR026992">
    <property type="entry name" value="DIOX_N"/>
</dbReference>
<proteinExistence type="predicted"/>
<dbReference type="SUPFAM" id="SSF51197">
    <property type="entry name" value="Clavaminate synthase-like"/>
    <property type="match status" value="1"/>
</dbReference>
<keyword evidence="4" id="KW-0812">Transmembrane</keyword>
<feature type="transmembrane region" description="Helical" evidence="4">
    <location>
        <begin position="176"/>
        <end position="209"/>
    </location>
</feature>